<dbReference type="GO" id="GO:0009449">
    <property type="term" value="P:gamma-aminobutyric acid biosynthetic process"/>
    <property type="evidence" value="ECO:0007669"/>
    <property type="project" value="TreeGrafter"/>
</dbReference>
<protein>
    <submittedName>
        <fullName evidence="6">Glutamate decarboxylase 1-like</fullName>
    </submittedName>
</protein>
<evidence type="ECO:0000256" key="2">
    <source>
        <dbReference type="ARBA" id="ARBA00009533"/>
    </source>
</evidence>
<comment type="similarity">
    <text evidence="2">Belongs to the group II decarboxylase family.</text>
</comment>
<dbReference type="PANTHER" id="PTHR45677:SF6">
    <property type="entry name" value="GLUTAMATE DECARBOXYLASE 1"/>
    <property type="match status" value="1"/>
</dbReference>
<dbReference type="Pfam" id="PF00282">
    <property type="entry name" value="Pyridoxal_deC"/>
    <property type="match status" value="1"/>
</dbReference>
<evidence type="ECO:0000256" key="4">
    <source>
        <dbReference type="ARBA" id="ARBA00022793"/>
    </source>
</evidence>
<proteinExistence type="inferred from homology"/>
<dbReference type="EMBL" id="KZ506428">
    <property type="protein sequence ID" value="PKU39691.1"/>
    <property type="molecule type" value="Genomic_DNA"/>
</dbReference>
<reference evidence="7" key="1">
    <citation type="submission" date="2017-11" db="EMBL/GenBank/DDBJ databases">
        <authorList>
            <person name="Lima N.C."/>
            <person name="Parody-Merino A.M."/>
            <person name="Battley P.F."/>
            <person name="Fidler A.E."/>
            <person name="Prosdocimi F."/>
        </authorList>
    </citation>
    <scope>NUCLEOTIDE SEQUENCE [LARGE SCALE GENOMIC DNA]</scope>
</reference>
<evidence type="ECO:0000256" key="5">
    <source>
        <dbReference type="ARBA" id="ARBA00022898"/>
    </source>
</evidence>
<keyword evidence="4" id="KW-0456">Lyase</keyword>
<organism evidence="6 7">
    <name type="scientific">Limosa lapponica baueri</name>
    <dbReference type="NCBI Taxonomy" id="1758121"/>
    <lineage>
        <taxon>Eukaryota</taxon>
        <taxon>Metazoa</taxon>
        <taxon>Chordata</taxon>
        <taxon>Craniata</taxon>
        <taxon>Vertebrata</taxon>
        <taxon>Euteleostomi</taxon>
        <taxon>Archelosauria</taxon>
        <taxon>Archosauria</taxon>
        <taxon>Dinosauria</taxon>
        <taxon>Saurischia</taxon>
        <taxon>Theropoda</taxon>
        <taxon>Coelurosauria</taxon>
        <taxon>Aves</taxon>
        <taxon>Neognathae</taxon>
        <taxon>Neoaves</taxon>
        <taxon>Charadriiformes</taxon>
        <taxon>Scolopacidae</taxon>
        <taxon>Limosa</taxon>
    </lineage>
</organism>
<comment type="subunit">
    <text evidence="3">Homodimer.</text>
</comment>
<evidence type="ECO:0000256" key="3">
    <source>
        <dbReference type="ARBA" id="ARBA00011738"/>
    </source>
</evidence>
<comment type="cofactor">
    <cofactor evidence="1">
        <name>pyridoxal 5'-phosphate</name>
        <dbReference type="ChEBI" id="CHEBI:597326"/>
    </cofactor>
</comment>
<evidence type="ECO:0000313" key="6">
    <source>
        <dbReference type="EMBL" id="PKU39691.1"/>
    </source>
</evidence>
<accession>A0A2I0U0X4</accession>
<dbReference type="GO" id="GO:0005737">
    <property type="term" value="C:cytoplasm"/>
    <property type="evidence" value="ECO:0007669"/>
    <property type="project" value="TreeGrafter"/>
</dbReference>
<dbReference type="SUPFAM" id="SSF53383">
    <property type="entry name" value="PLP-dependent transferases"/>
    <property type="match status" value="1"/>
</dbReference>
<evidence type="ECO:0000313" key="7">
    <source>
        <dbReference type="Proteomes" id="UP000233556"/>
    </source>
</evidence>
<keyword evidence="7" id="KW-1185">Reference proteome</keyword>
<dbReference type="PANTHER" id="PTHR45677">
    <property type="entry name" value="GLUTAMATE DECARBOXYLASE-RELATED"/>
    <property type="match status" value="1"/>
</dbReference>
<dbReference type="InterPro" id="IPR015424">
    <property type="entry name" value="PyrdxlP-dep_Trfase"/>
</dbReference>
<sequence>MQLDRILVLRGIQGIRLLGVSLRCEKKGLFSTQHTSVGPGGLLSVLSHLQAGLLPTQNAEGFTEWLLLEVVEILLRYIKRIYDGEKVLDFHHPRQLLEGFEGFSLELSDRPKPLEQILTDYRDTIKYGIKTGKISTFNQLSSGLDVAGLAGERLTATASTNMFACEIATVFTVMVQILLRKMHEVVE</sequence>
<dbReference type="Proteomes" id="UP000233556">
    <property type="component" value="Unassembled WGS sequence"/>
</dbReference>
<dbReference type="GO" id="GO:0030170">
    <property type="term" value="F:pyridoxal phosphate binding"/>
    <property type="evidence" value="ECO:0007669"/>
    <property type="project" value="InterPro"/>
</dbReference>
<dbReference type="InterPro" id="IPR002129">
    <property type="entry name" value="PyrdxlP-dep_de-COase"/>
</dbReference>
<dbReference type="Gene3D" id="3.90.1150.170">
    <property type="match status" value="1"/>
</dbReference>
<dbReference type="AlphaFoldDB" id="A0A2I0U0X4"/>
<dbReference type="GO" id="GO:0004351">
    <property type="term" value="F:glutamate decarboxylase activity"/>
    <property type="evidence" value="ECO:0007669"/>
    <property type="project" value="TreeGrafter"/>
</dbReference>
<keyword evidence="5" id="KW-0663">Pyridoxal phosphate</keyword>
<dbReference type="OrthoDB" id="392571at2759"/>
<reference evidence="7" key="2">
    <citation type="submission" date="2017-12" db="EMBL/GenBank/DDBJ databases">
        <title>Genome sequence of the Bar-tailed Godwit (Limosa lapponica baueri).</title>
        <authorList>
            <person name="Lima N.C.B."/>
            <person name="Parody-Merino A.M."/>
            <person name="Battley P.F."/>
            <person name="Fidler A.E."/>
            <person name="Prosdocimi F."/>
        </authorList>
    </citation>
    <scope>NUCLEOTIDE SEQUENCE [LARGE SCALE GENOMIC DNA]</scope>
</reference>
<dbReference type="GO" id="GO:0048786">
    <property type="term" value="C:presynaptic active zone"/>
    <property type="evidence" value="ECO:0007669"/>
    <property type="project" value="TreeGrafter"/>
</dbReference>
<name>A0A2I0U0X4_LIMLA</name>
<keyword evidence="4" id="KW-0210">Decarboxylase</keyword>
<evidence type="ECO:0000256" key="1">
    <source>
        <dbReference type="ARBA" id="ARBA00001933"/>
    </source>
</evidence>
<gene>
    <name evidence="6" type="ORF">llap_10003</name>
</gene>